<keyword evidence="3" id="KW-1185">Reference proteome</keyword>
<dbReference type="InterPro" id="IPR004314">
    <property type="entry name" value="Neprosin"/>
</dbReference>
<dbReference type="Pfam" id="PF14365">
    <property type="entry name" value="Neprosin_AP"/>
    <property type="match status" value="1"/>
</dbReference>
<comment type="caution">
    <text evidence="2">The sequence shown here is derived from an EMBL/GenBank/DDBJ whole genome shotgun (WGS) entry which is preliminary data.</text>
</comment>
<dbReference type="Pfam" id="PF03080">
    <property type="entry name" value="Neprosin"/>
    <property type="match status" value="1"/>
</dbReference>
<name>A0A833R2R9_9POAL</name>
<dbReference type="OrthoDB" id="1858978at2759"/>
<accession>A0A833R2R9</accession>
<organism evidence="2 3">
    <name type="scientific">Carex littledalei</name>
    <dbReference type="NCBI Taxonomy" id="544730"/>
    <lineage>
        <taxon>Eukaryota</taxon>
        <taxon>Viridiplantae</taxon>
        <taxon>Streptophyta</taxon>
        <taxon>Embryophyta</taxon>
        <taxon>Tracheophyta</taxon>
        <taxon>Spermatophyta</taxon>
        <taxon>Magnoliopsida</taxon>
        <taxon>Liliopsida</taxon>
        <taxon>Poales</taxon>
        <taxon>Cyperaceae</taxon>
        <taxon>Cyperoideae</taxon>
        <taxon>Cariceae</taxon>
        <taxon>Carex</taxon>
        <taxon>Carex subgen. Euthyceras</taxon>
    </lineage>
</organism>
<dbReference type="Gene3D" id="3.90.1320.10">
    <property type="entry name" value="Outer-capsid protein sigma 3, large lobe"/>
    <property type="match status" value="1"/>
</dbReference>
<dbReference type="PANTHER" id="PTHR31589">
    <property type="entry name" value="PROTEIN, PUTATIVE (DUF239)-RELATED-RELATED"/>
    <property type="match status" value="1"/>
</dbReference>
<evidence type="ECO:0000259" key="1">
    <source>
        <dbReference type="PROSITE" id="PS52045"/>
    </source>
</evidence>
<dbReference type="PROSITE" id="PS52045">
    <property type="entry name" value="NEPROSIN_PEP_CD"/>
    <property type="match status" value="1"/>
</dbReference>
<gene>
    <name evidence="2" type="ORF">FCM35_KLT06126</name>
</gene>
<protein>
    <recommendedName>
        <fullName evidence="1">Neprosin PEP catalytic domain-containing protein</fullName>
    </recommendedName>
</protein>
<sequence length="297" mass="33442">MFQEWRKSGEECPQGTIPIRRTRKEDVIRADSIARFGRKPVVRRASTTTGHEHAVGYATGPHKYYGAKGSLSVWAPEVATSAEFSLSQIQLYMRQLGAVPRSDDQVSPQLFGDERPRFFTYWTNDAYQSTGCYNLYCAGFVQTNNKIVIGAAIDPTSVDKGKQYDITILIWKDPKHGHWWLEFGSGVLVGYWPSFLFTHLAAPATMVQFGGEVVNTRPDGGHSWTQMGSGRFPGEGPNRVAYFRNLQVVDWDNNLIPLSAPRLVADHPNCYDIRGGCNREWGNYFYYGGPGRNARCR</sequence>
<dbReference type="EMBL" id="SWLB01000015">
    <property type="protein sequence ID" value="KAF3329048.1"/>
    <property type="molecule type" value="Genomic_DNA"/>
</dbReference>
<reference evidence="2" key="1">
    <citation type="submission" date="2020-01" db="EMBL/GenBank/DDBJ databases">
        <title>Genome sequence of Kobresia littledalei, the first chromosome-level genome in the family Cyperaceae.</title>
        <authorList>
            <person name="Qu G."/>
        </authorList>
    </citation>
    <scope>NUCLEOTIDE SEQUENCE</scope>
    <source>
        <strain evidence="2">C.B.Clarke</strain>
        <tissue evidence="2">Leaf</tissue>
    </source>
</reference>
<evidence type="ECO:0000313" key="2">
    <source>
        <dbReference type="EMBL" id="KAF3329048.1"/>
    </source>
</evidence>
<evidence type="ECO:0000313" key="3">
    <source>
        <dbReference type="Proteomes" id="UP000623129"/>
    </source>
</evidence>
<dbReference type="Proteomes" id="UP000623129">
    <property type="component" value="Unassembled WGS sequence"/>
</dbReference>
<dbReference type="PANTHER" id="PTHR31589:SF254">
    <property type="entry name" value="OS01G0547133 PROTEIN"/>
    <property type="match status" value="1"/>
</dbReference>
<dbReference type="InterPro" id="IPR025521">
    <property type="entry name" value="Neprosin_propep"/>
</dbReference>
<dbReference type="InterPro" id="IPR053168">
    <property type="entry name" value="Glutamic_endopeptidase"/>
</dbReference>
<feature type="domain" description="Neprosin PEP catalytic" evidence="1">
    <location>
        <begin position="45"/>
        <end position="297"/>
    </location>
</feature>
<dbReference type="AlphaFoldDB" id="A0A833R2R9"/>
<proteinExistence type="predicted"/>